<accession>A0A150FSQ1</accession>
<dbReference type="UniPathway" id="UPA00219"/>
<keyword evidence="12 14" id="KW-0961">Cell wall biogenesis/degradation</keyword>
<evidence type="ECO:0000256" key="13">
    <source>
        <dbReference type="ARBA" id="ARBA00047833"/>
    </source>
</evidence>
<feature type="domain" description="Mur ligase central" evidence="17">
    <location>
        <begin position="107"/>
        <end position="286"/>
    </location>
</feature>
<evidence type="ECO:0000313" key="18">
    <source>
        <dbReference type="EMBL" id="KXZ40608.1"/>
    </source>
</evidence>
<dbReference type="InterPro" id="IPR000713">
    <property type="entry name" value="Mur_ligase_N"/>
</dbReference>
<evidence type="ECO:0000256" key="1">
    <source>
        <dbReference type="ARBA" id="ARBA00004496"/>
    </source>
</evidence>
<dbReference type="Gene3D" id="3.90.190.20">
    <property type="entry name" value="Mur ligase, C-terminal domain"/>
    <property type="match status" value="1"/>
</dbReference>
<evidence type="ECO:0000259" key="17">
    <source>
        <dbReference type="Pfam" id="PF08245"/>
    </source>
</evidence>
<evidence type="ECO:0000256" key="12">
    <source>
        <dbReference type="ARBA" id="ARBA00023316"/>
    </source>
</evidence>
<dbReference type="SUPFAM" id="SSF51984">
    <property type="entry name" value="MurCD N-terminal domain"/>
    <property type="match status" value="1"/>
</dbReference>
<comment type="pathway">
    <text evidence="2 14">Cell wall biogenesis; peptidoglycan biosynthesis.</text>
</comment>
<dbReference type="Proteomes" id="UP000092605">
    <property type="component" value="Unassembled WGS sequence"/>
</dbReference>
<keyword evidence="4 14" id="KW-0963">Cytoplasm</keyword>
<evidence type="ECO:0000256" key="8">
    <source>
        <dbReference type="ARBA" id="ARBA00022840"/>
    </source>
</evidence>
<dbReference type="PANTHER" id="PTHR43445:SF3">
    <property type="entry name" value="UDP-N-ACETYLMURAMATE--L-ALANINE LIGASE"/>
    <property type="match status" value="1"/>
</dbReference>
<evidence type="ECO:0000313" key="20">
    <source>
        <dbReference type="Proteomes" id="UP000092605"/>
    </source>
</evidence>
<evidence type="ECO:0000256" key="11">
    <source>
        <dbReference type="ARBA" id="ARBA00023306"/>
    </source>
</evidence>
<keyword evidence="5 14" id="KW-0436">Ligase</keyword>
<keyword evidence="10 14" id="KW-0573">Peptidoglycan synthesis</keyword>
<dbReference type="InterPro" id="IPR005758">
    <property type="entry name" value="UDP-N-AcMur_Ala_ligase_MurC"/>
</dbReference>
<keyword evidence="8 14" id="KW-0067">ATP-binding</keyword>
<name>A0A150FSQ1_CLOPD</name>
<evidence type="ECO:0000256" key="7">
    <source>
        <dbReference type="ARBA" id="ARBA00022741"/>
    </source>
</evidence>
<dbReference type="HAMAP" id="MF_00046">
    <property type="entry name" value="MurC"/>
    <property type="match status" value="1"/>
</dbReference>
<comment type="caution">
    <text evidence="18">The sequence shown here is derived from an EMBL/GenBank/DDBJ whole genome shotgun (WGS) entry which is preliminary data.</text>
</comment>
<evidence type="ECO:0000256" key="2">
    <source>
        <dbReference type="ARBA" id="ARBA00004752"/>
    </source>
</evidence>
<dbReference type="Pfam" id="PF02875">
    <property type="entry name" value="Mur_ligase_C"/>
    <property type="match status" value="1"/>
</dbReference>
<keyword evidence="11 14" id="KW-0131">Cell cycle</keyword>
<evidence type="ECO:0000313" key="19">
    <source>
        <dbReference type="EMBL" id="SHK69048.1"/>
    </source>
</evidence>
<dbReference type="PANTHER" id="PTHR43445">
    <property type="entry name" value="UDP-N-ACETYLMURAMATE--L-ALANINE LIGASE-RELATED"/>
    <property type="match status" value="1"/>
</dbReference>
<feature type="binding site" evidence="14">
    <location>
        <begin position="109"/>
        <end position="115"/>
    </location>
    <ligand>
        <name>ATP</name>
        <dbReference type="ChEBI" id="CHEBI:30616"/>
    </ligand>
</feature>
<dbReference type="SUPFAM" id="SSF53244">
    <property type="entry name" value="MurD-like peptide ligases, peptide-binding domain"/>
    <property type="match status" value="1"/>
</dbReference>
<sequence>MHIHFIGIGGVSMSALAQICISKGYTVSGSDCQESFSTDKLKRLGATIYIGHKKENISSDIDLVVYTAAIKDDNEELLSCKEKNIKILDRASFLGELMKDYKNVIAIAGTHGKTSTTSMTSILFTLSGKDPTILVGGNLREIDGNVRIGKSENFITEACEYVDSFLKFYPNIGVVLNIEEDHLDYFSGIEDIKRSFNEFGKLIPEDGYFIVNGDDKNTKDILKGVKANIIKYGTLNSNDVVIRDISFDSLGCGRFSLTFNGKDLGKFNLSVPGLHNIYNATSSIVCSLVSGIDIDIIRENISKYKGVERRFQKKGEVNSAIIIDDYAHHPTEVKATLAAAKNMCKGDLYCIFQPHTYTRTKALLNEFALSFNDATKVIITDIYAAREKDDKSIHSKDLVAKLKENDIDALYMSNFDDIKEYILENIKPYDLVLTVGAGNVYLIGEKILKDAK</sequence>
<dbReference type="GO" id="GO:0005524">
    <property type="term" value="F:ATP binding"/>
    <property type="evidence" value="ECO:0007669"/>
    <property type="project" value="UniProtKB-UniRule"/>
</dbReference>
<dbReference type="InterPro" id="IPR036615">
    <property type="entry name" value="Mur_ligase_C_dom_sf"/>
</dbReference>
<comment type="catalytic activity">
    <reaction evidence="13 14">
        <text>UDP-N-acetyl-alpha-D-muramate + L-alanine + ATP = UDP-N-acetyl-alpha-D-muramoyl-L-alanine + ADP + phosphate + H(+)</text>
        <dbReference type="Rhea" id="RHEA:23372"/>
        <dbReference type="ChEBI" id="CHEBI:15378"/>
        <dbReference type="ChEBI" id="CHEBI:30616"/>
        <dbReference type="ChEBI" id="CHEBI:43474"/>
        <dbReference type="ChEBI" id="CHEBI:57972"/>
        <dbReference type="ChEBI" id="CHEBI:70757"/>
        <dbReference type="ChEBI" id="CHEBI:83898"/>
        <dbReference type="ChEBI" id="CHEBI:456216"/>
        <dbReference type="EC" id="6.3.2.8"/>
    </reaction>
</comment>
<dbReference type="STRING" id="1121328.JWYL7_1683"/>
<comment type="function">
    <text evidence="14">Cell wall formation.</text>
</comment>
<evidence type="ECO:0000259" key="16">
    <source>
        <dbReference type="Pfam" id="PF02875"/>
    </source>
</evidence>
<dbReference type="RefSeq" id="WP_066071750.1">
    <property type="nucleotide sequence ID" value="NZ_FRBG01000004.1"/>
</dbReference>
<dbReference type="OrthoDB" id="9804126at2"/>
<dbReference type="InterPro" id="IPR004101">
    <property type="entry name" value="Mur_ligase_C"/>
</dbReference>
<dbReference type="AlphaFoldDB" id="A0A150FSQ1"/>
<dbReference type="EMBL" id="FRBG01000004">
    <property type="protein sequence ID" value="SHK69048.1"/>
    <property type="molecule type" value="Genomic_DNA"/>
</dbReference>
<feature type="domain" description="Mur ligase N-terminal catalytic" evidence="15">
    <location>
        <begin position="2"/>
        <end position="101"/>
    </location>
</feature>
<dbReference type="InterPro" id="IPR036565">
    <property type="entry name" value="Mur-like_cat_sf"/>
</dbReference>
<evidence type="ECO:0000256" key="5">
    <source>
        <dbReference type="ARBA" id="ARBA00022598"/>
    </source>
</evidence>
<dbReference type="GO" id="GO:0051301">
    <property type="term" value="P:cell division"/>
    <property type="evidence" value="ECO:0007669"/>
    <property type="project" value="UniProtKB-KW"/>
</dbReference>
<comment type="similarity">
    <text evidence="14">Belongs to the MurCDEF family.</text>
</comment>
<protein>
    <recommendedName>
        <fullName evidence="3 14">UDP-N-acetylmuramate--L-alanine ligase</fullName>
        <ecNumber evidence="3 14">6.3.2.8</ecNumber>
    </recommendedName>
    <alternativeName>
        <fullName evidence="14">UDP-N-acetylmuramoyl-L-alanine synthetase</fullName>
    </alternativeName>
</protein>
<dbReference type="EMBL" id="LSFY01000001">
    <property type="protein sequence ID" value="KXZ40608.1"/>
    <property type="molecule type" value="Genomic_DNA"/>
</dbReference>
<gene>
    <name evidence="14" type="primary">murC</name>
    <name evidence="18" type="ORF">JWYL7_1683</name>
    <name evidence="19" type="ORF">SAMN05661008_00694</name>
</gene>
<evidence type="ECO:0000256" key="3">
    <source>
        <dbReference type="ARBA" id="ARBA00012211"/>
    </source>
</evidence>
<evidence type="ECO:0000256" key="14">
    <source>
        <dbReference type="HAMAP-Rule" id="MF_00046"/>
    </source>
</evidence>
<dbReference type="Pfam" id="PF01225">
    <property type="entry name" value="Mur_ligase"/>
    <property type="match status" value="1"/>
</dbReference>
<evidence type="ECO:0000256" key="10">
    <source>
        <dbReference type="ARBA" id="ARBA00022984"/>
    </source>
</evidence>
<keyword evidence="6 14" id="KW-0132">Cell division</keyword>
<reference evidence="19 21" key="2">
    <citation type="submission" date="2016-11" db="EMBL/GenBank/DDBJ databases">
        <authorList>
            <person name="Varghese N."/>
            <person name="Submissions S."/>
        </authorList>
    </citation>
    <scope>NUCLEOTIDE SEQUENCE [LARGE SCALE GENOMIC DNA]</scope>
    <source>
        <strain evidence="19 21">DSM 7308</strain>
    </source>
</reference>
<reference evidence="18 20" key="1">
    <citation type="submission" date="2016-02" db="EMBL/GenBank/DDBJ databases">
        <title>Draft genome sequence for Clostridium paradoxum JW-YL-7.</title>
        <authorList>
            <person name="Utturkar S.M."/>
            <person name="Lancaster A."/>
            <person name="Poole F.L."/>
            <person name="Adams M.W."/>
            <person name="Brown S.D."/>
        </authorList>
    </citation>
    <scope>NUCLEOTIDE SEQUENCE [LARGE SCALE GENOMIC DNA]</scope>
    <source>
        <strain evidence="18 20">JW-YL-7</strain>
    </source>
</reference>
<dbReference type="SUPFAM" id="SSF53623">
    <property type="entry name" value="MurD-like peptide ligases, catalytic domain"/>
    <property type="match status" value="1"/>
</dbReference>
<dbReference type="EC" id="6.3.2.8" evidence="3 14"/>
<dbReference type="GO" id="GO:0008763">
    <property type="term" value="F:UDP-N-acetylmuramate-L-alanine ligase activity"/>
    <property type="evidence" value="ECO:0007669"/>
    <property type="project" value="UniProtKB-UniRule"/>
</dbReference>
<dbReference type="GO" id="GO:0008360">
    <property type="term" value="P:regulation of cell shape"/>
    <property type="evidence" value="ECO:0007669"/>
    <property type="project" value="UniProtKB-KW"/>
</dbReference>
<dbReference type="Pfam" id="PF08245">
    <property type="entry name" value="Mur_ligase_M"/>
    <property type="match status" value="1"/>
</dbReference>
<evidence type="ECO:0000256" key="9">
    <source>
        <dbReference type="ARBA" id="ARBA00022960"/>
    </source>
</evidence>
<dbReference type="Proteomes" id="UP000323392">
    <property type="component" value="Unassembled WGS sequence"/>
</dbReference>
<evidence type="ECO:0000313" key="21">
    <source>
        <dbReference type="Proteomes" id="UP000323392"/>
    </source>
</evidence>
<evidence type="ECO:0000256" key="4">
    <source>
        <dbReference type="ARBA" id="ARBA00022490"/>
    </source>
</evidence>
<proteinExistence type="inferred from homology"/>
<keyword evidence="7 14" id="KW-0547">Nucleotide-binding</keyword>
<dbReference type="InterPro" id="IPR013221">
    <property type="entry name" value="Mur_ligase_cen"/>
</dbReference>
<comment type="subcellular location">
    <subcellularLocation>
        <location evidence="1 14">Cytoplasm</location>
    </subcellularLocation>
</comment>
<evidence type="ECO:0000259" key="15">
    <source>
        <dbReference type="Pfam" id="PF01225"/>
    </source>
</evidence>
<dbReference type="Gene3D" id="3.40.1190.10">
    <property type="entry name" value="Mur-like, catalytic domain"/>
    <property type="match status" value="1"/>
</dbReference>
<dbReference type="InterPro" id="IPR050061">
    <property type="entry name" value="MurCDEF_pg_biosynth"/>
</dbReference>
<dbReference type="GO" id="GO:0009252">
    <property type="term" value="P:peptidoglycan biosynthetic process"/>
    <property type="evidence" value="ECO:0007669"/>
    <property type="project" value="UniProtKB-UniRule"/>
</dbReference>
<keyword evidence="9 14" id="KW-0133">Cell shape</keyword>
<dbReference type="Gene3D" id="3.40.50.720">
    <property type="entry name" value="NAD(P)-binding Rossmann-like Domain"/>
    <property type="match status" value="1"/>
</dbReference>
<dbReference type="GO" id="GO:0005737">
    <property type="term" value="C:cytoplasm"/>
    <property type="evidence" value="ECO:0007669"/>
    <property type="project" value="UniProtKB-SubCell"/>
</dbReference>
<organism evidence="18 20">
    <name type="scientific">Alkalithermobacter thermoalcaliphilus JW-YL-7 = DSM 7308</name>
    <dbReference type="NCBI Taxonomy" id="1121328"/>
    <lineage>
        <taxon>Bacteria</taxon>
        <taxon>Bacillati</taxon>
        <taxon>Bacillota</taxon>
        <taxon>Clostridia</taxon>
        <taxon>Peptostreptococcales</taxon>
        <taxon>Tepidibacteraceae</taxon>
        <taxon>Alkalithermobacter</taxon>
    </lineage>
</organism>
<feature type="domain" description="Mur ligase C-terminal" evidence="16">
    <location>
        <begin position="309"/>
        <end position="438"/>
    </location>
</feature>
<keyword evidence="21" id="KW-1185">Reference proteome</keyword>
<dbReference type="NCBIfam" id="TIGR01082">
    <property type="entry name" value="murC"/>
    <property type="match status" value="1"/>
</dbReference>
<evidence type="ECO:0000256" key="6">
    <source>
        <dbReference type="ARBA" id="ARBA00022618"/>
    </source>
</evidence>
<dbReference type="PATRIC" id="fig|1121328.3.peg.1694"/>
<dbReference type="GO" id="GO:0071555">
    <property type="term" value="P:cell wall organization"/>
    <property type="evidence" value="ECO:0007669"/>
    <property type="project" value="UniProtKB-KW"/>
</dbReference>